<evidence type="ECO:0000256" key="1">
    <source>
        <dbReference type="SAM" id="MobiDB-lite"/>
    </source>
</evidence>
<organism evidence="2 3">
    <name type="scientific">Nocardioides anomalus</name>
    <dbReference type="NCBI Taxonomy" id="2712223"/>
    <lineage>
        <taxon>Bacteria</taxon>
        <taxon>Bacillati</taxon>
        <taxon>Actinomycetota</taxon>
        <taxon>Actinomycetes</taxon>
        <taxon>Propionibacteriales</taxon>
        <taxon>Nocardioidaceae</taxon>
        <taxon>Nocardioides</taxon>
    </lineage>
</organism>
<evidence type="ECO:0000313" key="3">
    <source>
        <dbReference type="Proteomes" id="UP000502996"/>
    </source>
</evidence>
<gene>
    <name evidence="2" type="ORF">G5V58_15790</name>
</gene>
<dbReference type="RefSeq" id="WP_165234722.1">
    <property type="nucleotide sequence ID" value="NZ_CP049257.1"/>
</dbReference>
<proteinExistence type="predicted"/>
<accession>A0A6G6WG29</accession>
<feature type="region of interest" description="Disordered" evidence="1">
    <location>
        <begin position="82"/>
        <end position="107"/>
    </location>
</feature>
<protein>
    <submittedName>
        <fullName evidence="2">Uncharacterized protein</fullName>
    </submittedName>
</protein>
<feature type="region of interest" description="Disordered" evidence="1">
    <location>
        <begin position="43"/>
        <end position="68"/>
    </location>
</feature>
<dbReference type="EMBL" id="CP049257">
    <property type="protein sequence ID" value="QIG44045.1"/>
    <property type="molecule type" value="Genomic_DNA"/>
</dbReference>
<dbReference type="Proteomes" id="UP000502996">
    <property type="component" value="Chromosome"/>
</dbReference>
<dbReference type="KEGG" id="nano:G5V58_15790"/>
<name>A0A6G6WG29_9ACTN</name>
<sequence length="107" mass="10909">MSPLQARYVTACQQVLALGVVVIALVPATRVVTLDVVGVHPGAQGSSPTVAVPDSSVHAGRPAHARSIRVAERAAARGSVEARRALGGGDGVHPRVVGARHQDQRAG</sequence>
<dbReference type="AlphaFoldDB" id="A0A6G6WG29"/>
<evidence type="ECO:0000313" key="2">
    <source>
        <dbReference type="EMBL" id="QIG44045.1"/>
    </source>
</evidence>
<reference evidence="2 3" key="1">
    <citation type="submission" date="2020-02" db="EMBL/GenBank/DDBJ databases">
        <title>Full genome sequence of Nocardioides sp. R-3366.</title>
        <authorList>
            <person name="Im W.-T."/>
        </authorList>
    </citation>
    <scope>NUCLEOTIDE SEQUENCE [LARGE SCALE GENOMIC DNA]</scope>
    <source>
        <strain evidence="2 3">R-3366</strain>
    </source>
</reference>
<keyword evidence="3" id="KW-1185">Reference proteome</keyword>